<dbReference type="eggNOG" id="COG1262">
    <property type="taxonomic scope" value="Bacteria"/>
</dbReference>
<dbReference type="InterPro" id="IPR051043">
    <property type="entry name" value="Sulfatase_Mod_Factor_Kinase"/>
</dbReference>
<dbReference type="InterPro" id="IPR016187">
    <property type="entry name" value="CTDL_fold"/>
</dbReference>
<gene>
    <name evidence="2" type="ORF">TOL_3375</name>
</gene>
<dbReference type="AlphaFoldDB" id="M5DW07"/>
<dbReference type="InterPro" id="IPR042095">
    <property type="entry name" value="SUMF_sf"/>
</dbReference>
<dbReference type="PANTHER" id="PTHR23150">
    <property type="entry name" value="SULFATASE MODIFYING FACTOR 1, 2"/>
    <property type="match status" value="1"/>
</dbReference>
<evidence type="ECO:0000259" key="1">
    <source>
        <dbReference type="Pfam" id="PF03781"/>
    </source>
</evidence>
<organism evidence="2 3">
    <name type="scientific">Thalassolituus oleivorans MIL-1</name>
    <dbReference type="NCBI Taxonomy" id="1298593"/>
    <lineage>
        <taxon>Bacteria</taxon>
        <taxon>Pseudomonadati</taxon>
        <taxon>Pseudomonadota</taxon>
        <taxon>Gammaproteobacteria</taxon>
        <taxon>Oceanospirillales</taxon>
        <taxon>Oceanospirillaceae</taxon>
        <taxon>Thalassolituus</taxon>
    </lineage>
</organism>
<sequence length="391" mass="44812">MALCAPLEPADHELQAAAFTSPAKWHLAHTSWFFETFILLPNLKGYRPFNPLFEQLFNSYYNGIGKPFPRDKRGLLSRPSLGEVLRYRLWVDEAMQALLADTSLWPLIELGLNHEQQHQELLLTDLQYCWSVNPLAPAYAAPMNETKFTHQKISWHEFGGGIHSIGYQGNAFSFDNEGPRHSVLVSDGAIANRLITTREYLEFMADDGYQRPDLWLADGWAWVQQNAIEAPLYWRETHDGWRRFSLHGDQPLALDNPVTHVSFYEADAYARWAGARLPTEAEWELVASKQAVVGGFQESAYWYPQGAVNDQSLQQLFGETWQWTSSTYQAYPKYKPAAGAVGEYNGKFMCNQMVLRGASCLTPVAHARASYRNFFYPHERWQFTGIRLARF</sequence>
<dbReference type="PANTHER" id="PTHR23150:SF36">
    <property type="entry name" value="HERCYNINE OXYGENASE"/>
    <property type="match status" value="1"/>
</dbReference>
<dbReference type="Proteomes" id="UP000011866">
    <property type="component" value="Chromosome"/>
</dbReference>
<dbReference type="SUPFAM" id="SSF56436">
    <property type="entry name" value="C-type lectin-like"/>
    <property type="match status" value="1"/>
</dbReference>
<dbReference type="GO" id="GO:0052699">
    <property type="term" value="P:ergothioneine biosynthetic process"/>
    <property type="evidence" value="ECO:0007669"/>
    <property type="project" value="InterPro"/>
</dbReference>
<dbReference type="PATRIC" id="fig|1298593.3.peg.3264"/>
<dbReference type="EMBL" id="HF680312">
    <property type="protein sequence ID" value="CCU73765.1"/>
    <property type="molecule type" value="Genomic_DNA"/>
</dbReference>
<dbReference type="NCBIfam" id="TIGR03440">
    <property type="entry name" value="egtB_TIGR03440"/>
    <property type="match status" value="1"/>
</dbReference>
<name>M5DW07_9GAMM</name>
<dbReference type="HOGENOM" id="CLU_012431_9_0_6"/>
<dbReference type="Gene3D" id="3.90.1580.10">
    <property type="entry name" value="paralog of FGE (formylglycine-generating enzyme)"/>
    <property type="match status" value="1"/>
</dbReference>
<dbReference type="InterPro" id="IPR017806">
    <property type="entry name" value="EgtB"/>
</dbReference>
<feature type="domain" description="Sulfatase-modifying factor enzyme-like" evidence="1">
    <location>
        <begin position="309"/>
        <end position="390"/>
    </location>
</feature>
<protein>
    <recommendedName>
        <fullName evidence="1">Sulfatase-modifying factor enzyme-like domain-containing protein</fullName>
    </recommendedName>
</protein>
<proteinExistence type="predicted"/>
<keyword evidence="3" id="KW-1185">Reference proteome</keyword>
<evidence type="ECO:0000313" key="3">
    <source>
        <dbReference type="Proteomes" id="UP000011866"/>
    </source>
</evidence>
<accession>M5DW07</accession>
<feature type="domain" description="Sulfatase-modifying factor enzyme-like" evidence="1">
    <location>
        <begin position="160"/>
        <end position="289"/>
    </location>
</feature>
<dbReference type="STRING" id="187493.CN03_16750"/>
<reference evidence="2 3" key="1">
    <citation type="journal article" date="2013" name="Genome Announc.">
        <title>Genome Sequence of Thalassolituus oleivorans MIL-1 (DSM 14913T).</title>
        <authorList>
            <person name="Golyshin P.N."/>
            <person name="Werner J."/>
            <person name="Chernikova T.N."/>
            <person name="Tran H."/>
            <person name="Ferrer M."/>
            <person name="Yakimov M.M."/>
            <person name="Teeling H."/>
            <person name="Golyshina O.V."/>
        </authorList>
    </citation>
    <scope>NUCLEOTIDE SEQUENCE [LARGE SCALE GENOMIC DNA]</scope>
    <source>
        <strain evidence="2 3">MIL-1</strain>
    </source>
</reference>
<dbReference type="InterPro" id="IPR005532">
    <property type="entry name" value="SUMF_dom"/>
</dbReference>
<dbReference type="KEGG" id="tol:TOL_3375"/>
<evidence type="ECO:0000313" key="2">
    <source>
        <dbReference type="EMBL" id="CCU73765.1"/>
    </source>
</evidence>
<dbReference type="Pfam" id="PF03781">
    <property type="entry name" value="FGE-sulfatase"/>
    <property type="match status" value="2"/>
</dbReference>